<dbReference type="SUPFAM" id="SSF81606">
    <property type="entry name" value="PP2C-like"/>
    <property type="match status" value="1"/>
</dbReference>
<gene>
    <name evidence="2" type="ORF">ACFSQJ_18480</name>
</gene>
<dbReference type="PROSITE" id="PS51746">
    <property type="entry name" value="PPM_2"/>
    <property type="match status" value="1"/>
</dbReference>
<dbReference type="InterPro" id="IPR001932">
    <property type="entry name" value="PPM-type_phosphatase-like_dom"/>
</dbReference>
<evidence type="ECO:0000259" key="1">
    <source>
        <dbReference type="PROSITE" id="PS51746"/>
    </source>
</evidence>
<accession>A0ABW5N229</accession>
<sequence length="258" mass="29752">MILFQPEYLNELGDRDRNEDSIFPIFPQKNNTVFLVCDGVGGQAKGEIASKLICEHFPVFLDKKKNEIEDVCIFEKGLKYVEKKLQDYTKKNPDAHNMASTLTIMCLSKKENKAALGWVGDSRIYHVRDGKILFQTKDHSEVQNLLEMGEISESEAKIHHRRNVITRAVNGKTSTRIDYHKSDSILENDFFLLCSDGIMENLDNEKIENWFKADVQPETLKNQILENAKGKTKDNYSMLLIKIKETNKSLSTGKNWFW</sequence>
<dbReference type="Proteomes" id="UP001597526">
    <property type="component" value="Unassembled WGS sequence"/>
</dbReference>
<dbReference type="RefSeq" id="WP_377768383.1">
    <property type="nucleotide sequence ID" value="NZ_JBHULB010000082.1"/>
</dbReference>
<dbReference type="EC" id="3.1.3.16" evidence="2"/>
<name>A0ABW5N229_9FLAO</name>
<dbReference type="Gene3D" id="3.60.40.10">
    <property type="entry name" value="PPM-type phosphatase domain"/>
    <property type="match status" value="1"/>
</dbReference>
<dbReference type="Pfam" id="PF13672">
    <property type="entry name" value="PP2C_2"/>
    <property type="match status" value="1"/>
</dbReference>
<comment type="caution">
    <text evidence="2">The sequence shown here is derived from an EMBL/GenBank/DDBJ whole genome shotgun (WGS) entry which is preliminary data.</text>
</comment>
<dbReference type="InterPro" id="IPR036457">
    <property type="entry name" value="PPM-type-like_dom_sf"/>
</dbReference>
<dbReference type="SMART" id="SM00332">
    <property type="entry name" value="PP2Cc"/>
    <property type="match status" value="1"/>
</dbReference>
<dbReference type="GO" id="GO:0004722">
    <property type="term" value="F:protein serine/threonine phosphatase activity"/>
    <property type="evidence" value="ECO:0007669"/>
    <property type="project" value="UniProtKB-EC"/>
</dbReference>
<feature type="domain" description="PPM-type phosphatase" evidence="1">
    <location>
        <begin position="3"/>
        <end position="243"/>
    </location>
</feature>
<dbReference type="SMART" id="SM00331">
    <property type="entry name" value="PP2C_SIG"/>
    <property type="match status" value="1"/>
</dbReference>
<dbReference type="CDD" id="cd00143">
    <property type="entry name" value="PP2Cc"/>
    <property type="match status" value="1"/>
</dbReference>
<dbReference type="EMBL" id="JBHULB010000082">
    <property type="protein sequence ID" value="MFD2588919.1"/>
    <property type="molecule type" value="Genomic_DNA"/>
</dbReference>
<evidence type="ECO:0000313" key="2">
    <source>
        <dbReference type="EMBL" id="MFD2588919.1"/>
    </source>
</evidence>
<reference evidence="3" key="1">
    <citation type="journal article" date="2019" name="Int. J. Syst. Evol. Microbiol.">
        <title>The Global Catalogue of Microorganisms (GCM) 10K type strain sequencing project: providing services to taxonomists for standard genome sequencing and annotation.</title>
        <authorList>
            <consortium name="The Broad Institute Genomics Platform"/>
            <consortium name="The Broad Institute Genome Sequencing Center for Infectious Disease"/>
            <person name="Wu L."/>
            <person name="Ma J."/>
        </authorList>
    </citation>
    <scope>NUCLEOTIDE SEQUENCE [LARGE SCALE GENOMIC DNA]</scope>
    <source>
        <strain evidence="3">KCTC 52368</strain>
    </source>
</reference>
<organism evidence="2 3">
    <name type="scientific">Croceitalea marina</name>
    <dbReference type="NCBI Taxonomy" id="1775166"/>
    <lineage>
        <taxon>Bacteria</taxon>
        <taxon>Pseudomonadati</taxon>
        <taxon>Bacteroidota</taxon>
        <taxon>Flavobacteriia</taxon>
        <taxon>Flavobacteriales</taxon>
        <taxon>Flavobacteriaceae</taxon>
        <taxon>Croceitalea</taxon>
    </lineage>
</organism>
<protein>
    <submittedName>
        <fullName evidence="2">PP2C family protein-serine/threonine phosphatase</fullName>
        <ecNumber evidence="2">3.1.3.16</ecNumber>
    </submittedName>
</protein>
<proteinExistence type="predicted"/>
<evidence type="ECO:0000313" key="3">
    <source>
        <dbReference type="Proteomes" id="UP001597526"/>
    </source>
</evidence>
<keyword evidence="3" id="KW-1185">Reference proteome</keyword>
<keyword evidence="2" id="KW-0378">Hydrolase</keyword>